<protein>
    <recommendedName>
        <fullName evidence="3">Type IV pilin PilA</fullName>
    </recommendedName>
</protein>
<dbReference type="BioCyc" id="MAER449447:MAE_RS19825-MONOMER"/>
<evidence type="ECO:0000313" key="1">
    <source>
        <dbReference type="EMBL" id="BAG04394.1"/>
    </source>
</evidence>
<dbReference type="PaxDb" id="449447-MAE_45720"/>
<gene>
    <name evidence="1" type="ordered locus">MAE_45720</name>
</gene>
<dbReference type="EMBL" id="AP009552">
    <property type="protein sequence ID" value="BAG04394.1"/>
    <property type="molecule type" value="Genomic_DNA"/>
</dbReference>
<dbReference type="Proteomes" id="UP000001510">
    <property type="component" value="Chromosome"/>
</dbReference>
<evidence type="ECO:0000313" key="2">
    <source>
        <dbReference type="Proteomes" id="UP000001510"/>
    </source>
</evidence>
<proteinExistence type="predicted"/>
<dbReference type="HOGENOM" id="CLU_2423623_0_0_3"/>
<name>B0JUE6_MICAN</name>
<dbReference type="EnsemblBacteria" id="BAG04394">
    <property type="protein sequence ID" value="BAG04394"/>
    <property type="gene ID" value="MAE_45720"/>
</dbReference>
<keyword evidence="2" id="KW-1185">Reference proteome</keyword>
<sequence length="91" mass="10460">MLVYLYTFRIDKRFSDWGRVFGIEFFQIPVLSPILGSAEKVFPGGRVWGVGCGVWGFTHFHLVNYLIFREKVPEFSPQSLQGSGLFEVKKV</sequence>
<dbReference type="RefSeq" id="WP_012267146.1">
    <property type="nucleotide sequence ID" value="NC_010296.1"/>
</dbReference>
<evidence type="ECO:0008006" key="3">
    <source>
        <dbReference type="Google" id="ProtNLM"/>
    </source>
</evidence>
<dbReference type="KEGG" id="mar:MAE_45720"/>
<reference evidence="1 2" key="1">
    <citation type="journal article" date="2007" name="DNA Res.">
        <title>Complete genomic structure of the bloom-forming toxic cyanobacterium Microcystis aeruginosa NIES-843.</title>
        <authorList>
            <person name="Kaneko T."/>
            <person name="Nakajima N."/>
            <person name="Okamoto S."/>
            <person name="Suzuki I."/>
            <person name="Tanabe Y."/>
            <person name="Tamaoki M."/>
            <person name="Nakamura Y."/>
            <person name="Kasai F."/>
            <person name="Watanabe A."/>
            <person name="Kawashima K."/>
            <person name="Kishida Y."/>
            <person name="Ono A."/>
            <person name="Shimizu Y."/>
            <person name="Takahashi C."/>
            <person name="Minami C."/>
            <person name="Fujishiro T."/>
            <person name="Kohara M."/>
            <person name="Katoh M."/>
            <person name="Nakazaki N."/>
            <person name="Nakayama S."/>
            <person name="Yamada M."/>
            <person name="Tabata S."/>
            <person name="Watanabe M.M."/>
        </authorList>
    </citation>
    <scope>NUCLEOTIDE SEQUENCE [LARGE SCALE GENOMIC DNA]</scope>
    <source>
        <strain evidence="2">NIES-843 / IAM M-247</strain>
    </source>
</reference>
<dbReference type="PATRIC" id="fig|449447.4.peg.4148"/>
<dbReference type="AlphaFoldDB" id="B0JUE6"/>
<organism evidence="1 2">
    <name type="scientific">Microcystis aeruginosa (strain NIES-843 / IAM M-2473)</name>
    <dbReference type="NCBI Taxonomy" id="449447"/>
    <lineage>
        <taxon>Bacteria</taxon>
        <taxon>Bacillati</taxon>
        <taxon>Cyanobacteriota</taxon>
        <taxon>Cyanophyceae</taxon>
        <taxon>Oscillatoriophycideae</taxon>
        <taxon>Chroococcales</taxon>
        <taxon>Microcystaceae</taxon>
        <taxon>Microcystis</taxon>
    </lineage>
</organism>
<accession>B0JUE6</accession>